<dbReference type="InterPro" id="IPR028012">
    <property type="entry name" value="Rua1_C"/>
</dbReference>
<sequence length="333" mass="38642">MNITCLPHVTFDKLCFIEKWNNSTRESQKHVSIEELELINYSIENLDVESKENQLDSSLMELHKGTIALSLSTNDPYLTDRTNELVPNSGEAILISEEFHKLKNNSISSVFSEKPLLSTELSPSDGIIEYWDASSIKPSILQPQTFQHHKLDTIYQAEQSESFQFEVRSTCPKSPSEKQMRNNQLMLNDQLKLNAIQNRYVRYSTQTGRDSDISVMCRMCPHKRWIQNEFFLDHMALAHGIVNISSNPSKPDIVVLPLPTKIFKLTPRKIKRYHCQCPKCFRWFRMGHPELTKLPSQFTAAESESSKLKRGLFTEYFLHFMECSRTEQPIYVQ</sequence>
<dbReference type="OrthoDB" id="10657381at2759"/>
<dbReference type="Pfam" id="PF14616">
    <property type="entry name" value="Rua1_C"/>
    <property type="match status" value="1"/>
</dbReference>
<dbReference type="AlphaFoldDB" id="A0A1E4SZ92"/>
<evidence type="ECO:0000313" key="3">
    <source>
        <dbReference type="Proteomes" id="UP000094801"/>
    </source>
</evidence>
<evidence type="ECO:0000259" key="1">
    <source>
        <dbReference type="Pfam" id="PF14616"/>
    </source>
</evidence>
<organism evidence="2 3">
    <name type="scientific">[Candida] arabinofermentans NRRL YB-2248</name>
    <dbReference type="NCBI Taxonomy" id="983967"/>
    <lineage>
        <taxon>Eukaryota</taxon>
        <taxon>Fungi</taxon>
        <taxon>Dikarya</taxon>
        <taxon>Ascomycota</taxon>
        <taxon>Saccharomycotina</taxon>
        <taxon>Pichiomycetes</taxon>
        <taxon>Pichiales</taxon>
        <taxon>Pichiaceae</taxon>
        <taxon>Ogataea</taxon>
        <taxon>Ogataea/Candida clade</taxon>
    </lineage>
</organism>
<dbReference type="Proteomes" id="UP000094801">
    <property type="component" value="Unassembled WGS sequence"/>
</dbReference>
<accession>A0A1E4SZ92</accession>
<feature type="domain" description="Transcription regulator Rua1 C-terminal" evidence="1">
    <location>
        <begin position="194"/>
        <end position="323"/>
    </location>
</feature>
<gene>
    <name evidence="2" type="ORF">CANARDRAFT_8382</name>
</gene>
<dbReference type="EMBL" id="KV453855">
    <property type="protein sequence ID" value="ODV84808.1"/>
    <property type="molecule type" value="Genomic_DNA"/>
</dbReference>
<name>A0A1E4SZ92_9ASCO</name>
<proteinExistence type="predicted"/>
<reference evidence="3" key="1">
    <citation type="submission" date="2016-04" db="EMBL/GenBank/DDBJ databases">
        <title>Comparative genomics of biotechnologically important yeasts.</title>
        <authorList>
            <consortium name="DOE Joint Genome Institute"/>
            <person name="Riley R."/>
            <person name="Haridas S."/>
            <person name="Wolfe K.H."/>
            <person name="Lopes M.R."/>
            <person name="Hittinger C.T."/>
            <person name="Goker M."/>
            <person name="Salamov A."/>
            <person name="Wisecaver J."/>
            <person name="Long T.M."/>
            <person name="Aerts A.L."/>
            <person name="Barry K."/>
            <person name="Choi C."/>
            <person name="Clum A."/>
            <person name="Coughlan A.Y."/>
            <person name="Deshpande S."/>
            <person name="Douglass A.P."/>
            <person name="Hanson S.J."/>
            <person name="Klenk H.-P."/>
            <person name="Labutti K."/>
            <person name="Lapidus A."/>
            <person name="Lindquist E."/>
            <person name="Lipzen A."/>
            <person name="Meier-Kolthoff J.P."/>
            <person name="Ohm R.A."/>
            <person name="Otillar R.P."/>
            <person name="Pangilinan J."/>
            <person name="Peng Y."/>
            <person name="Rokas A."/>
            <person name="Rosa C.A."/>
            <person name="Scheuner C."/>
            <person name="Sibirny A.A."/>
            <person name="Slot J.C."/>
            <person name="Stielow J.B."/>
            <person name="Sun H."/>
            <person name="Kurtzman C.P."/>
            <person name="Blackwell M."/>
            <person name="Grigoriev I.V."/>
            <person name="Jeffries T.W."/>
        </authorList>
    </citation>
    <scope>NUCLEOTIDE SEQUENCE [LARGE SCALE GENOMIC DNA]</scope>
    <source>
        <strain evidence="3">NRRL YB-2248</strain>
    </source>
</reference>
<evidence type="ECO:0000313" key="2">
    <source>
        <dbReference type="EMBL" id="ODV84808.1"/>
    </source>
</evidence>
<protein>
    <recommendedName>
        <fullName evidence="1">Transcription regulator Rua1 C-terminal domain-containing protein</fullName>
    </recommendedName>
</protein>
<keyword evidence="3" id="KW-1185">Reference proteome</keyword>